<dbReference type="EMBL" id="BSXW01000153">
    <property type="protein sequence ID" value="GMF13342.1"/>
    <property type="molecule type" value="Genomic_DNA"/>
</dbReference>
<sequence length="67" mass="6861">MTEPSVSNLGVKQSTISTLDPLAVTNGSSKSAPAIPESAWSIFSDTIFLKLRSTTGSSGSPTMSTLA</sequence>
<evidence type="ECO:0000313" key="1">
    <source>
        <dbReference type="EMBL" id="GMF13342.1"/>
    </source>
</evidence>
<evidence type="ECO:0000313" key="2">
    <source>
        <dbReference type="Proteomes" id="UP001165083"/>
    </source>
</evidence>
<gene>
    <name evidence="1" type="ORF">Plil01_000382200</name>
</gene>
<name>A0A9W6TEE9_9STRA</name>
<organism evidence="1 2">
    <name type="scientific">Phytophthora lilii</name>
    <dbReference type="NCBI Taxonomy" id="2077276"/>
    <lineage>
        <taxon>Eukaryota</taxon>
        <taxon>Sar</taxon>
        <taxon>Stramenopiles</taxon>
        <taxon>Oomycota</taxon>
        <taxon>Peronosporomycetes</taxon>
        <taxon>Peronosporales</taxon>
        <taxon>Peronosporaceae</taxon>
        <taxon>Phytophthora</taxon>
    </lineage>
</organism>
<proteinExistence type="predicted"/>
<keyword evidence="2" id="KW-1185">Reference proteome</keyword>
<protein>
    <submittedName>
        <fullName evidence="1">Unnamed protein product</fullName>
    </submittedName>
</protein>
<dbReference type="Proteomes" id="UP001165083">
    <property type="component" value="Unassembled WGS sequence"/>
</dbReference>
<accession>A0A9W6TEE9</accession>
<reference evidence="1" key="1">
    <citation type="submission" date="2023-04" db="EMBL/GenBank/DDBJ databases">
        <title>Phytophthora lilii NBRC 32176.</title>
        <authorList>
            <person name="Ichikawa N."/>
            <person name="Sato H."/>
            <person name="Tonouchi N."/>
        </authorList>
    </citation>
    <scope>NUCLEOTIDE SEQUENCE</scope>
    <source>
        <strain evidence="1">NBRC 32176</strain>
    </source>
</reference>
<comment type="caution">
    <text evidence="1">The sequence shown here is derived from an EMBL/GenBank/DDBJ whole genome shotgun (WGS) entry which is preliminary data.</text>
</comment>
<dbReference type="AlphaFoldDB" id="A0A9W6TEE9"/>